<reference evidence="1 2" key="1">
    <citation type="submission" date="2019-12" db="EMBL/GenBank/DDBJ databases">
        <authorList>
            <person name="Woiski C."/>
        </authorList>
    </citation>
    <scope>NUCLEOTIDE SEQUENCE [LARGE SCALE GENOMIC DNA]</scope>
    <source>
        <strain evidence="1 2">BOE100</strain>
    </source>
</reference>
<proteinExistence type="predicted"/>
<protein>
    <submittedName>
        <fullName evidence="1">Uncharacterized protein</fullName>
    </submittedName>
</protein>
<accession>A0A7V8EJ42</accession>
<name>A0A7V8EJ42_PSEPU</name>
<evidence type="ECO:0000313" key="2">
    <source>
        <dbReference type="Proteomes" id="UP000442695"/>
    </source>
</evidence>
<dbReference type="Proteomes" id="UP000442695">
    <property type="component" value="Unassembled WGS sequence"/>
</dbReference>
<sequence length="91" mass="9413">MSKQVNQKELADIVSKLLTNPEGAGELESSTAFAGFMTAIAEAVCDYCGGEVQEQADNTSGEFLVGIHGNDSLPEGGGIWAGCDPDGDLFS</sequence>
<dbReference type="AlphaFoldDB" id="A0A7V8EJ42"/>
<organism evidence="1 2">
    <name type="scientific">Pseudomonas putida</name>
    <name type="common">Arthrobacter siderocapsulatus</name>
    <dbReference type="NCBI Taxonomy" id="303"/>
    <lineage>
        <taxon>Bacteria</taxon>
        <taxon>Pseudomonadati</taxon>
        <taxon>Pseudomonadota</taxon>
        <taxon>Gammaproteobacteria</taxon>
        <taxon>Pseudomonadales</taxon>
        <taxon>Pseudomonadaceae</taxon>
        <taxon>Pseudomonas</taxon>
    </lineage>
</organism>
<comment type="caution">
    <text evidence="1">The sequence shown here is derived from an EMBL/GenBank/DDBJ whole genome shotgun (WGS) entry which is preliminary data.</text>
</comment>
<dbReference type="EMBL" id="WOWR01000005">
    <property type="protein sequence ID" value="KAF0255700.1"/>
    <property type="molecule type" value="Genomic_DNA"/>
</dbReference>
<dbReference type="RefSeq" id="WP_156858593.1">
    <property type="nucleotide sequence ID" value="NZ_WOWR01000005.1"/>
</dbReference>
<evidence type="ECO:0000313" key="1">
    <source>
        <dbReference type="EMBL" id="KAF0255700.1"/>
    </source>
</evidence>
<gene>
    <name evidence="1" type="ORF">GN299_06310</name>
</gene>